<evidence type="ECO:0000313" key="2">
    <source>
        <dbReference type="Proteomes" id="UP000308197"/>
    </source>
</evidence>
<organism evidence="1 2">
    <name type="scientific">Polyporus arcularius HHB13444</name>
    <dbReference type="NCBI Taxonomy" id="1314778"/>
    <lineage>
        <taxon>Eukaryota</taxon>
        <taxon>Fungi</taxon>
        <taxon>Dikarya</taxon>
        <taxon>Basidiomycota</taxon>
        <taxon>Agaricomycotina</taxon>
        <taxon>Agaricomycetes</taxon>
        <taxon>Polyporales</taxon>
        <taxon>Polyporaceae</taxon>
        <taxon>Polyporus</taxon>
    </lineage>
</organism>
<evidence type="ECO:0000313" key="1">
    <source>
        <dbReference type="EMBL" id="TFK78898.1"/>
    </source>
</evidence>
<dbReference type="Proteomes" id="UP000308197">
    <property type="component" value="Unassembled WGS sequence"/>
</dbReference>
<dbReference type="AlphaFoldDB" id="A0A5C3NR99"/>
<protein>
    <submittedName>
        <fullName evidence="1">Uncharacterized protein</fullName>
    </submittedName>
</protein>
<proteinExistence type="predicted"/>
<dbReference type="EMBL" id="ML212268">
    <property type="protein sequence ID" value="TFK78898.1"/>
    <property type="molecule type" value="Genomic_DNA"/>
</dbReference>
<sequence>MGLLLGCIRRHRRCCSLYCADPLDGDSPPSLVLAFPPFPSRSFRCLAVRARPPSHVPSPISDVRYPMSTVLYYHRARLRSHDSPIHDSRSSIYAASASISSLVVLCVSVRLSVCPLWYTSTSTCLVVAISVTLSVPACGLPCVCVCGSWLVL</sequence>
<name>A0A5C3NR99_9APHY</name>
<keyword evidence="2" id="KW-1185">Reference proteome</keyword>
<accession>A0A5C3NR99</accession>
<reference evidence="1 2" key="1">
    <citation type="journal article" date="2019" name="Nat. Ecol. Evol.">
        <title>Megaphylogeny resolves global patterns of mushroom evolution.</title>
        <authorList>
            <person name="Varga T."/>
            <person name="Krizsan K."/>
            <person name="Foldi C."/>
            <person name="Dima B."/>
            <person name="Sanchez-Garcia M."/>
            <person name="Sanchez-Ramirez S."/>
            <person name="Szollosi G.J."/>
            <person name="Szarkandi J.G."/>
            <person name="Papp V."/>
            <person name="Albert L."/>
            <person name="Andreopoulos W."/>
            <person name="Angelini C."/>
            <person name="Antonin V."/>
            <person name="Barry K.W."/>
            <person name="Bougher N.L."/>
            <person name="Buchanan P."/>
            <person name="Buyck B."/>
            <person name="Bense V."/>
            <person name="Catcheside P."/>
            <person name="Chovatia M."/>
            <person name="Cooper J."/>
            <person name="Damon W."/>
            <person name="Desjardin D."/>
            <person name="Finy P."/>
            <person name="Geml J."/>
            <person name="Haridas S."/>
            <person name="Hughes K."/>
            <person name="Justo A."/>
            <person name="Karasinski D."/>
            <person name="Kautmanova I."/>
            <person name="Kiss B."/>
            <person name="Kocsube S."/>
            <person name="Kotiranta H."/>
            <person name="LaButti K.M."/>
            <person name="Lechner B.E."/>
            <person name="Liimatainen K."/>
            <person name="Lipzen A."/>
            <person name="Lukacs Z."/>
            <person name="Mihaltcheva S."/>
            <person name="Morgado L.N."/>
            <person name="Niskanen T."/>
            <person name="Noordeloos M.E."/>
            <person name="Ohm R.A."/>
            <person name="Ortiz-Santana B."/>
            <person name="Ovrebo C."/>
            <person name="Racz N."/>
            <person name="Riley R."/>
            <person name="Savchenko A."/>
            <person name="Shiryaev A."/>
            <person name="Soop K."/>
            <person name="Spirin V."/>
            <person name="Szebenyi C."/>
            <person name="Tomsovsky M."/>
            <person name="Tulloss R.E."/>
            <person name="Uehling J."/>
            <person name="Grigoriev I.V."/>
            <person name="Vagvolgyi C."/>
            <person name="Papp T."/>
            <person name="Martin F.M."/>
            <person name="Miettinen O."/>
            <person name="Hibbett D.S."/>
            <person name="Nagy L.G."/>
        </authorList>
    </citation>
    <scope>NUCLEOTIDE SEQUENCE [LARGE SCALE GENOMIC DNA]</scope>
    <source>
        <strain evidence="1 2">HHB13444</strain>
    </source>
</reference>
<gene>
    <name evidence="1" type="ORF">K466DRAFT_50806</name>
</gene>
<dbReference type="InParanoid" id="A0A5C3NR99"/>